<keyword evidence="3" id="KW-0131">Cell cycle</keyword>
<dbReference type="InterPro" id="IPR013763">
    <property type="entry name" value="Cyclin-like_dom"/>
</dbReference>
<evidence type="ECO:0000313" key="8">
    <source>
        <dbReference type="Proteomes" id="UP000479190"/>
    </source>
</evidence>
<dbReference type="CDD" id="cd20507">
    <property type="entry name" value="CYCLIN_CCNB1-like_rpt1"/>
    <property type="match status" value="1"/>
</dbReference>
<dbReference type="AlphaFoldDB" id="A0A6H5IIQ8"/>
<reference evidence="7 8" key="1">
    <citation type="submission" date="2020-02" db="EMBL/GenBank/DDBJ databases">
        <authorList>
            <person name="Ferguson B K."/>
        </authorList>
    </citation>
    <scope>NUCLEOTIDE SEQUENCE [LARGE SCALE GENOMIC DNA]</scope>
</reference>
<organism evidence="7 8">
    <name type="scientific">Trichogramma brassicae</name>
    <dbReference type="NCBI Taxonomy" id="86971"/>
    <lineage>
        <taxon>Eukaryota</taxon>
        <taxon>Metazoa</taxon>
        <taxon>Ecdysozoa</taxon>
        <taxon>Arthropoda</taxon>
        <taxon>Hexapoda</taxon>
        <taxon>Insecta</taxon>
        <taxon>Pterygota</taxon>
        <taxon>Neoptera</taxon>
        <taxon>Endopterygota</taxon>
        <taxon>Hymenoptera</taxon>
        <taxon>Apocrita</taxon>
        <taxon>Proctotrupomorpha</taxon>
        <taxon>Chalcidoidea</taxon>
        <taxon>Trichogrammatidae</taxon>
        <taxon>Trichogramma</taxon>
    </lineage>
</organism>
<dbReference type="GO" id="GO:0005634">
    <property type="term" value="C:nucleus"/>
    <property type="evidence" value="ECO:0007669"/>
    <property type="project" value="UniProtKB-ARBA"/>
</dbReference>
<gene>
    <name evidence="7" type="ORF">TBRA_LOCUS8782</name>
</gene>
<accession>A0A6H5IIQ8</accession>
<dbReference type="SUPFAM" id="SSF47954">
    <property type="entry name" value="Cyclin-like"/>
    <property type="match status" value="2"/>
</dbReference>
<dbReference type="PANTHER" id="PTHR10177">
    <property type="entry name" value="CYCLINS"/>
    <property type="match status" value="1"/>
</dbReference>
<dbReference type="InterPro" id="IPR036915">
    <property type="entry name" value="Cyclin-like_sf"/>
</dbReference>
<dbReference type="GO" id="GO:0051301">
    <property type="term" value="P:cell division"/>
    <property type="evidence" value="ECO:0007669"/>
    <property type="project" value="UniProtKB-KW"/>
</dbReference>
<evidence type="ECO:0000259" key="5">
    <source>
        <dbReference type="SMART" id="SM00385"/>
    </source>
</evidence>
<keyword evidence="8" id="KW-1185">Reference proteome</keyword>
<evidence type="ECO:0000256" key="2">
    <source>
        <dbReference type="ARBA" id="ARBA00023127"/>
    </source>
</evidence>
<dbReference type="InterPro" id="IPR004367">
    <property type="entry name" value="Cyclin_C-dom"/>
</dbReference>
<evidence type="ECO:0000256" key="1">
    <source>
        <dbReference type="ARBA" id="ARBA00022618"/>
    </source>
</evidence>
<evidence type="ECO:0000313" key="7">
    <source>
        <dbReference type="EMBL" id="CAB0036942.1"/>
    </source>
</evidence>
<protein>
    <submittedName>
        <fullName evidence="7">Uncharacterized protein</fullName>
    </submittedName>
</protein>
<dbReference type="Gene3D" id="1.10.472.10">
    <property type="entry name" value="Cyclin-like"/>
    <property type="match status" value="2"/>
</dbReference>
<dbReference type="GO" id="GO:0044772">
    <property type="term" value="P:mitotic cell cycle phase transition"/>
    <property type="evidence" value="ECO:0007669"/>
    <property type="project" value="InterPro"/>
</dbReference>
<evidence type="ECO:0000256" key="4">
    <source>
        <dbReference type="RuleBase" id="RU000383"/>
    </source>
</evidence>
<evidence type="ECO:0000259" key="6">
    <source>
        <dbReference type="SMART" id="SM01332"/>
    </source>
</evidence>
<name>A0A6H5IIQ8_9HYME</name>
<dbReference type="InterPro" id="IPR039361">
    <property type="entry name" value="Cyclin"/>
</dbReference>
<sequence>MGFKKRDAALQRNVANQENVKNVKSMTLAGSQTRRAALGEIGNKVIGLRTNDVNGKSSQIAKDKVILKKPILTTKPTAVKVTKVEKTDKVVARKEIVKPTVVAPKNAIKVDVQPPTVKVEKNEEIEKLVEPKKESNAINCNKVDSFSSDQILIEDIDEEDRKNPILVSVYSNDIYTHLRNLEAQFPIAEGFLQGQEVTPKMRSVLVDWLIEVHEQFHLMQETLYLTIAIIDRFLQKFNLITRKRLQLVGVTAMFIASKYEEMYSPDISDFVYITDNAYTKAEIIQMEMLIIKTLDYSFGRPLPLHFLRRYSKAGKALPVHHTLAKYFLEQALVHYDVCHHPPSLIAAAAIYLSFLLLGNENLQDGDAIWTKTLVHYSTYTISEVLPVAKEMATIMVNADKSKYQAARRKYTHPKHMKISLRPELKSSTLLTLANYKNEAQK</sequence>
<dbReference type="PROSITE" id="PS00292">
    <property type="entry name" value="CYCLINS"/>
    <property type="match status" value="1"/>
</dbReference>
<dbReference type="InterPro" id="IPR048258">
    <property type="entry name" value="Cyclins_cyclin-box"/>
</dbReference>
<dbReference type="InterPro" id="IPR046965">
    <property type="entry name" value="Cyclin_A/B-like"/>
</dbReference>
<dbReference type="Proteomes" id="UP000479190">
    <property type="component" value="Unassembled WGS sequence"/>
</dbReference>
<dbReference type="CDD" id="cd20509">
    <property type="entry name" value="CYCLIN_CCNB1-like_rpt2"/>
    <property type="match status" value="1"/>
</dbReference>
<feature type="domain" description="Cyclin-like" evidence="5">
    <location>
        <begin position="207"/>
        <end position="292"/>
    </location>
</feature>
<dbReference type="Pfam" id="PF00134">
    <property type="entry name" value="Cyclin_N"/>
    <property type="match status" value="1"/>
</dbReference>
<dbReference type="Pfam" id="PF02984">
    <property type="entry name" value="Cyclin_C"/>
    <property type="match status" value="1"/>
</dbReference>
<feature type="domain" description="Cyclin-like" evidence="5">
    <location>
        <begin position="305"/>
        <end position="393"/>
    </location>
</feature>
<dbReference type="InterPro" id="IPR006671">
    <property type="entry name" value="Cyclin_N"/>
</dbReference>
<dbReference type="SMART" id="SM01332">
    <property type="entry name" value="Cyclin_C"/>
    <property type="match status" value="1"/>
</dbReference>
<evidence type="ECO:0000256" key="3">
    <source>
        <dbReference type="ARBA" id="ARBA00023306"/>
    </source>
</evidence>
<dbReference type="SMART" id="SM00385">
    <property type="entry name" value="CYCLIN"/>
    <property type="match status" value="2"/>
</dbReference>
<dbReference type="FunFam" id="1.10.472.10:FF:000001">
    <property type="entry name" value="G2/mitotic-specific cyclin"/>
    <property type="match status" value="1"/>
</dbReference>
<keyword evidence="2 4" id="KW-0195">Cyclin</keyword>
<comment type="similarity">
    <text evidence="4">Belongs to the cyclin family.</text>
</comment>
<feature type="domain" description="Cyclin C-terminal" evidence="6">
    <location>
        <begin position="301"/>
        <end position="424"/>
    </location>
</feature>
<dbReference type="OrthoDB" id="5590282at2759"/>
<dbReference type="EMBL" id="CADCXV010000839">
    <property type="protein sequence ID" value="CAB0036942.1"/>
    <property type="molecule type" value="Genomic_DNA"/>
</dbReference>
<dbReference type="PIRSF" id="PIRSF001771">
    <property type="entry name" value="Cyclin_A_B_D_E"/>
    <property type="match status" value="1"/>
</dbReference>
<keyword evidence="1" id="KW-0132">Cell division</keyword>
<proteinExistence type="inferred from homology"/>
<dbReference type="GO" id="GO:0016538">
    <property type="term" value="F:cyclin-dependent protein serine/threonine kinase regulator activity"/>
    <property type="evidence" value="ECO:0007669"/>
    <property type="project" value="InterPro"/>
</dbReference>